<dbReference type="InterPro" id="IPR000483">
    <property type="entry name" value="Cys-rich_flank_reg_C"/>
</dbReference>
<dbReference type="PROSITE" id="PS51450">
    <property type="entry name" value="LRR"/>
    <property type="match status" value="3"/>
</dbReference>
<dbReference type="AlphaFoldDB" id="A0A8C4QBU6"/>
<evidence type="ECO:0000256" key="4">
    <source>
        <dbReference type="ARBA" id="ARBA00023180"/>
    </source>
</evidence>
<feature type="domain" description="LRRCT" evidence="5">
    <location>
        <begin position="266"/>
        <end position="318"/>
    </location>
</feature>
<dbReference type="OMA" id="TEVNCHK"/>
<dbReference type="InterPro" id="IPR001611">
    <property type="entry name" value="Leu-rich_rpt"/>
</dbReference>
<dbReference type="PANTHER" id="PTHR24366">
    <property type="entry name" value="IG(IMMUNOGLOBULIN) AND LRR(LEUCINE RICH REPEAT) DOMAINS"/>
    <property type="match status" value="1"/>
</dbReference>
<dbReference type="Pfam" id="PF13855">
    <property type="entry name" value="LRR_8"/>
    <property type="match status" value="3"/>
</dbReference>
<keyword evidence="3" id="KW-0677">Repeat</keyword>
<dbReference type="Proteomes" id="UP000694388">
    <property type="component" value="Unplaced"/>
</dbReference>
<evidence type="ECO:0000313" key="6">
    <source>
        <dbReference type="Ensembl" id="ENSEBUP00000012573.1"/>
    </source>
</evidence>
<keyword evidence="7" id="KW-1185">Reference proteome</keyword>
<keyword evidence="2" id="KW-0732">Signal</keyword>
<name>A0A8C4QBU6_EPTBU</name>
<keyword evidence="1" id="KW-0433">Leucine-rich repeat</keyword>
<organism evidence="6 7">
    <name type="scientific">Eptatretus burgeri</name>
    <name type="common">Inshore hagfish</name>
    <dbReference type="NCBI Taxonomy" id="7764"/>
    <lineage>
        <taxon>Eukaryota</taxon>
        <taxon>Metazoa</taxon>
        <taxon>Chordata</taxon>
        <taxon>Craniata</taxon>
        <taxon>Vertebrata</taxon>
        <taxon>Cyclostomata</taxon>
        <taxon>Myxini</taxon>
        <taxon>Myxiniformes</taxon>
        <taxon>Myxinidae</taxon>
        <taxon>Eptatretinae</taxon>
        <taxon>Eptatretus</taxon>
    </lineage>
</organism>
<dbReference type="GeneTree" id="ENSGT00940000161826"/>
<reference evidence="6" key="1">
    <citation type="submission" date="2025-08" db="UniProtKB">
        <authorList>
            <consortium name="Ensembl"/>
        </authorList>
    </citation>
    <scope>IDENTIFICATION</scope>
</reference>
<protein>
    <recommendedName>
        <fullName evidence="5">LRRCT domain-containing protein</fullName>
    </recommendedName>
</protein>
<dbReference type="Gene3D" id="3.80.10.10">
    <property type="entry name" value="Ribonuclease Inhibitor"/>
    <property type="match status" value="2"/>
</dbReference>
<evidence type="ECO:0000256" key="1">
    <source>
        <dbReference type="ARBA" id="ARBA00022614"/>
    </source>
</evidence>
<dbReference type="SMART" id="SM00364">
    <property type="entry name" value="LRR_BAC"/>
    <property type="match status" value="4"/>
</dbReference>
<dbReference type="PANTHER" id="PTHR24366:SF15">
    <property type="entry name" value="IMMUNOGLOBULIN SUPERFAMILY CONTAINING LEUCINE-RICH REPEAT PROTEIN 2"/>
    <property type="match status" value="1"/>
</dbReference>
<evidence type="ECO:0000256" key="2">
    <source>
        <dbReference type="ARBA" id="ARBA00022729"/>
    </source>
</evidence>
<accession>A0A8C4QBU6</accession>
<dbReference type="SMART" id="SM00369">
    <property type="entry name" value="LRR_TYP"/>
    <property type="match status" value="9"/>
</dbReference>
<evidence type="ECO:0000256" key="3">
    <source>
        <dbReference type="ARBA" id="ARBA00022737"/>
    </source>
</evidence>
<dbReference type="SUPFAM" id="SSF52058">
    <property type="entry name" value="L domain-like"/>
    <property type="match status" value="1"/>
</dbReference>
<dbReference type="FunFam" id="3.80.10.10:FF:000770">
    <property type="entry name" value="Uncharacterized protein"/>
    <property type="match status" value="1"/>
</dbReference>
<proteinExistence type="predicted"/>
<evidence type="ECO:0000259" key="5">
    <source>
        <dbReference type="SMART" id="SM00082"/>
    </source>
</evidence>
<sequence>MTAMNGEIFTHSSRENCSTSSAKFDGDYRWTSIFNSLESVGLENNQISSIHPKAFAASKKIKLLNLYSNHLHYLPNNVFKYIPRLQFLLLGLNQILNINTYTFAGLESLTDLDMPMNNLSKLPSNAFQNLPKLKILDLAMNKIASISTQAFTGLEELDFLNLAGNMLTDIQESTFASLKKLEMLVLDNNELESLTAGMLVGLKNLRELYVSNNRLKELPRNTFKHVPRLTKLALNSNHLKSIDGEALTHFVCPVCTELSMAYLHGNPLVCDCKLTSLLQWLSSSQVKAFPGAVLRCWEPAEHRGKELKSLQRSQLKCLA</sequence>
<dbReference type="Ensembl" id="ENSEBUT00000013149.1">
    <property type="protein sequence ID" value="ENSEBUP00000012573.1"/>
    <property type="gene ID" value="ENSEBUG00000007985.1"/>
</dbReference>
<dbReference type="InterPro" id="IPR032675">
    <property type="entry name" value="LRR_dom_sf"/>
</dbReference>
<keyword evidence="4" id="KW-0325">Glycoprotein</keyword>
<dbReference type="SMART" id="SM00082">
    <property type="entry name" value="LRRCT"/>
    <property type="match status" value="1"/>
</dbReference>
<dbReference type="InterPro" id="IPR003591">
    <property type="entry name" value="Leu-rich_rpt_typical-subtyp"/>
</dbReference>
<reference evidence="6" key="2">
    <citation type="submission" date="2025-09" db="UniProtKB">
        <authorList>
            <consortium name="Ensembl"/>
        </authorList>
    </citation>
    <scope>IDENTIFICATION</scope>
</reference>
<evidence type="ECO:0000313" key="7">
    <source>
        <dbReference type="Proteomes" id="UP000694388"/>
    </source>
</evidence>